<organism evidence="2 3">
    <name type="scientific">Antricoccus suffuscus</name>
    <dbReference type="NCBI Taxonomy" id="1629062"/>
    <lineage>
        <taxon>Bacteria</taxon>
        <taxon>Bacillati</taxon>
        <taxon>Actinomycetota</taxon>
        <taxon>Actinomycetes</taxon>
        <taxon>Geodermatophilales</taxon>
        <taxon>Antricoccaceae</taxon>
        <taxon>Antricoccus</taxon>
    </lineage>
</organism>
<dbReference type="InterPro" id="IPR023606">
    <property type="entry name" value="CoA-Trfase_III_dom_1_sf"/>
</dbReference>
<dbReference type="PANTHER" id="PTHR48207">
    <property type="entry name" value="SUCCINATE--HYDROXYMETHYLGLUTARATE COA-TRANSFERASE"/>
    <property type="match status" value="1"/>
</dbReference>
<dbReference type="EMBL" id="PVUE01000013">
    <property type="protein sequence ID" value="PRZ40860.1"/>
    <property type="molecule type" value="Genomic_DNA"/>
</dbReference>
<protein>
    <submittedName>
        <fullName evidence="2">CoA transferase family III</fullName>
    </submittedName>
</protein>
<name>A0A2T0ZWY9_9ACTN</name>
<dbReference type="AlphaFoldDB" id="A0A2T0ZWY9"/>
<sequence length="106" mass="11285">METGDPYDWEQRFGAEGVPCGAVRSLAEALQHPQLAHRNLLQDVETPLGTVPLAGIGFELAHGSAAVTRPAPLVGQHTEEVLLEAGYSREAIANLQSQKTVTLATI</sequence>
<evidence type="ECO:0000313" key="2">
    <source>
        <dbReference type="EMBL" id="PRZ40860.1"/>
    </source>
</evidence>
<evidence type="ECO:0000313" key="3">
    <source>
        <dbReference type="Proteomes" id="UP000237752"/>
    </source>
</evidence>
<accession>A0A2T0ZWY9</accession>
<dbReference type="GO" id="GO:0008410">
    <property type="term" value="F:CoA-transferase activity"/>
    <property type="evidence" value="ECO:0007669"/>
    <property type="project" value="TreeGrafter"/>
</dbReference>
<proteinExistence type="predicted"/>
<dbReference type="Gene3D" id="3.40.50.10540">
    <property type="entry name" value="Crotonobetainyl-coa:carnitine coa-transferase, domain 1"/>
    <property type="match status" value="1"/>
</dbReference>
<keyword evidence="1 2" id="KW-0808">Transferase</keyword>
<dbReference type="SUPFAM" id="SSF89796">
    <property type="entry name" value="CoA-transferase family III (CaiB/BaiF)"/>
    <property type="match status" value="1"/>
</dbReference>
<dbReference type="InterPro" id="IPR003673">
    <property type="entry name" value="CoA-Trfase_fam_III"/>
</dbReference>
<dbReference type="PANTHER" id="PTHR48207:SF3">
    <property type="entry name" value="SUCCINATE--HYDROXYMETHYLGLUTARATE COA-TRANSFERASE"/>
    <property type="match status" value="1"/>
</dbReference>
<dbReference type="InterPro" id="IPR050483">
    <property type="entry name" value="CoA-transferase_III_domain"/>
</dbReference>
<dbReference type="InterPro" id="IPR044855">
    <property type="entry name" value="CoA-Trfase_III_dom3_sf"/>
</dbReference>
<reference evidence="2 3" key="1">
    <citation type="submission" date="2018-03" db="EMBL/GenBank/DDBJ databases">
        <title>Genomic Encyclopedia of Archaeal and Bacterial Type Strains, Phase II (KMG-II): from individual species to whole genera.</title>
        <authorList>
            <person name="Goeker M."/>
        </authorList>
    </citation>
    <scope>NUCLEOTIDE SEQUENCE [LARGE SCALE GENOMIC DNA]</scope>
    <source>
        <strain evidence="2 3">DSM 100065</strain>
    </source>
</reference>
<dbReference type="Pfam" id="PF02515">
    <property type="entry name" value="CoA_transf_3"/>
    <property type="match status" value="1"/>
</dbReference>
<dbReference type="Proteomes" id="UP000237752">
    <property type="component" value="Unassembled WGS sequence"/>
</dbReference>
<dbReference type="Gene3D" id="3.30.1540.10">
    <property type="entry name" value="formyl-coa transferase, domain 3"/>
    <property type="match status" value="1"/>
</dbReference>
<evidence type="ECO:0000256" key="1">
    <source>
        <dbReference type="ARBA" id="ARBA00022679"/>
    </source>
</evidence>
<comment type="caution">
    <text evidence="2">The sequence shown here is derived from an EMBL/GenBank/DDBJ whole genome shotgun (WGS) entry which is preliminary data.</text>
</comment>
<keyword evidence="3" id="KW-1185">Reference proteome</keyword>
<gene>
    <name evidence="2" type="ORF">CLV47_11325</name>
</gene>